<dbReference type="OrthoDB" id="5835829at2759"/>
<dbReference type="PANTHER" id="PTHR48043:SF145">
    <property type="entry name" value="FI06409P-RELATED"/>
    <property type="match status" value="1"/>
</dbReference>
<comment type="similarity">
    <text evidence="1">Belongs to the UDP-glycosyltransferase family.</text>
</comment>
<dbReference type="PANTHER" id="PTHR48043">
    <property type="entry name" value="EG:EG0003.4 PROTEIN-RELATED"/>
    <property type="match status" value="1"/>
</dbReference>
<dbReference type="Proteomes" id="UP000053660">
    <property type="component" value="Unassembled WGS sequence"/>
</dbReference>
<evidence type="ECO:0000256" key="1">
    <source>
        <dbReference type="ARBA" id="ARBA00009995"/>
    </source>
</evidence>
<dbReference type="EMBL" id="KN549542">
    <property type="protein sequence ID" value="KHJ97001.1"/>
    <property type="molecule type" value="Genomic_DNA"/>
</dbReference>
<dbReference type="GO" id="GO:0015020">
    <property type="term" value="F:glucuronosyltransferase activity"/>
    <property type="evidence" value="ECO:0007669"/>
    <property type="project" value="UniProtKB-EC"/>
</dbReference>
<dbReference type="InterPro" id="IPR002213">
    <property type="entry name" value="UDP_glucos_trans"/>
</dbReference>
<evidence type="ECO:0000256" key="4">
    <source>
        <dbReference type="ARBA" id="ARBA00022679"/>
    </source>
</evidence>
<gene>
    <name evidence="7" type="ORF">OESDEN_03034</name>
</gene>
<dbReference type="SUPFAM" id="SSF53756">
    <property type="entry name" value="UDP-Glycosyltransferase/glycogen phosphorylase"/>
    <property type="match status" value="1"/>
</dbReference>
<name>A0A0B1TLM1_OESDE</name>
<dbReference type="AlphaFoldDB" id="A0A0B1TLM1"/>
<keyword evidence="5" id="KW-0732">Signal</keyword>
<accession>A0A0B1TLM1</accession>
<dbReference type="Gene3D" id="3.40.50.2000">
    <property type="entry name" value="Glycogen Phosphorylase B"/>
    <property type="match status" value="1"/>
</dbReference>
<dbReference type="Pfam" id="PF00201">
    <property type="entry name" value="UDPGT"/>
    <property type="match status" value="1"/>
</dbReference>
<keyword evidence="3" id="KW-0328">Glycosyltransferase</keyword>
<sequence>MKVHLKLVYSIAEMVKNKEFLEWLKAQEFDLAFSHMYDVCPIALIHYAEIPSWIWLNSGALMGFVAHSVGVPLIPSYVPALGMASADHMSFMERTKSLIGHAMTPFMWRKMIVDRETAIFRREVDPYFPDIADIAKKCPLVMVNSNELYDLPRPTLAKIVNIGGIGIQHKDAKPLPLELQRIVDAAEGVVVFSFGSVTPSEKMPMDWKHAFIDAFERFPKYHFLWKYVGDDLQGEHALFSKVDVETTKMSATAFCTASFPDLYSGRRSS</sequence>
<keyword evidence="4" id="KW-0808">Transferase</keyword>
<reference evidence="7 8" key="1">
    <citation type="submission" date="2014-03" db="EMBL/GenBank/DDBJ databases">
        <title>Draft genome of the hookworm Oesophagostomum dentatum.</title>
        <authorList>
            <person name="Mitreva M."/>
        </authorList>
    </citation>
    <scope>NUCLEOTIDE SEQUENCE [LARGE SCALE GENOMIC DNA]</scope>
    <source>
        <strain evidence="7 8">OD-Hann</strain>
    </source>
</reference>
<organism evidence="7 8">
    <name type="scientific">Oesophagostomum dentatum</name>
    <name type="common">Nodular worm</name>
    <dbReference type="NCBI Taxonomy" id="61180"/>
    <lineage>
        <taxon>Eukaryota</taxon>
        <taxon>Metazoa</taxon>
        <taxon>Ecdysozoa</taxon>
        <taxon>Nematoda</taxon>
        <taxon>Chromadorea</taxon>
        <taxon>Rhabditida</taxon>
        <taxon>Rhabditina</taxon>
        <taxon>Rhabditomorpha</taxon>
        <taxon>Strongyloidea</taxon>
        <taxon>Strongylidae</taxon>
        <taxon>Oesophagostomum</taxon>
    </lineage>
</organism>
<dbReference type="EC" id="2.4.1.17" evidence="2"/>
<evidence type="ECO:0000256" key="6">
    <source>
        <dbReference type="ARBA" id="ARBA00047475"/>
    </source>
</evidence>
<evidence type="ECO:0000256" key="5">
    <source>
        <dbReference type="ARBA" id="ARBA00022729"/>
    </source>
</evidence>
<protein>
    <recommendedName>
        <fullName evidence="2">glucuronosyltransferase</fullName>
        <ecNumber evidence="2">2.4.1.17</ecNumber>
    </recommendedName>
</protein>
<keyword evidence="8" id="KW-1185">Reference proteome</keyword>
<evidence type="ECO:0000256" key="3">
    <source>
        <dbReference type="ARBA" id="ARBA00022676"/>
    </source>
</evidence>
<evidence type="ECO:0000256" key="2">
    <source>
        <dbReference type="ARBA" id="ARBA00012544"/>
    </source>
</evidence>
<evidence type="ECO:0000313" key="8">
    <source>
        <dbReference type="Proteomes" id="UP000053660"/>
    </source>
</evidence>
<comment type="catalytic activity">
    <reaction evidence="6">
        <text>glucuronate acceptor + UDP-alpha-D-glucuronate = acceptor beta-D-glucuronoside + UDP + H(+)</text>
        <dbReference type="Rhea" id="RHEA:21032"/>
        <dbReference type="ChEBI" id="CHEBI:15378"/>
        <dbReference type="ChEBI" id="CHEBI:58052"/>
        <dbReference type="ChEBI" id="CHEBI:58223"/>
        <dbReference type="ChEBI" id="CHEBI:132367"/>
        <dbReference type="ChEBI" id="CHEBI:132368"/>
        <dbReference type="EC" id="2.4.1.17"/>
    </reaction>
</comment>
<evidence type="ECO:0000313" key="7">
    <source>
        <dbReference type="EMBL" id="KHJ97001.1"/>
    </source>
</evidence>
<proteinExistence type="inferred from homology"/>
<dbReference type="InterPro" id="IPR050271">
    <property type="entry name" value="UDP-glycosyltransferase"/>
</dbReference>